<name>A0ABM8GTZ6_9MICO</name>
<dbReference type="Pfam" id="PF00144">
    <property type="entry name" value="Beta-lactamase"/>
    <property type="match status" value="1"/>
</dbReference>
<protein>
    <submittedName>
        <fullName evidence="2">Penicillin-binding protein</fullName>
    </submittedName>
</protein>
<organism evidence="2 3">
    <name type="scientific">Frondihabitans sucicola</name>
    <dbReference type="NCBI Taxonomy" id="1268041"/>
    <lineage>
        <taxon>Bacteria</taxon>
        <taxon>Bacillati</taxon>
        <taxon>Actinomycetota</taxon>
        <taxon>Actinomycetes</taxon>
        <taxon>Micrococcales</taxon>
        <taxon>Microbacteriaceae</taxon>
        <taxon>Frondihabitans</taxon>
    </lineage>
</organism>
<gene>
    <name evidence="2" type="ORF">GCM10025867_40440</name>
</gene>
<dbReference type="PANTHER" id="PTHR43283">
    <property type="entry name" value="BETA-LACTAMASE-RELATED"/>
    <property type="match status" value="1"/>
</dbReference>
<dbReference type="Gene3D" id="3.40.710.10">
    <property type="entry name" value="DD-peptidase/beta-lactamase superfamily"/>
    <property type="match status" value="1"/>
</dbReference>
<dbReference type="InterPro" id="IPR050789">
    <property type="entry name" value="Diverse_Enzym_Activities"/>
</dbReference>
<evidence type="ECO:0000313" key="2">
    <source>
        <dbReference type="EMBL" id="BDZ51803.1"/>
    </source>
</evidence>
<dbReference type="Proteomes" id="UP001321486">
    <property type="component" value="Chromosome"/>
</dbReference>
<reference evidence="3" key="1">
    <citation type="journal article" date="2019" name="Int. J. Syst. Evol. Microbiol.">
        <title>The Global Catalogue of Microorganisms (GCM) 10K type strain sequencing project: providing services to taxonomists for standard genome sequencing and annotation.</title>
        <authorList>
            <consortium name="The Broad Institute Genomics Platform"/>
            <consortium name="The Broad Institute Genome Sequencing Center for Infectious Disease"/>
            <person name="Wu L."/>
            <person name="Ma J."/>
        </authorList>
    </citation>
    <scope>NUCLEOTIDE SEQUENCE [LARGE SCALE GENOMIC DNA]</scope>
    <source>
        <strain evidence="3">NBRC 108728</strain>
    </source>
</reference>
<dbReference type="InterPro" id="IPR012338">
    <property type="entry name" value="Beta-lactam/transpept-like"/>
</dbReference>
<evidence type="ECO:0000259" key="1">
    <source>
        <dbReference type="Pfam" id="PF00144"/>
    </source>
</evidence>
<dbReference type="RefSeq" id="WP_286344478.1">
    <property type="nucleotide sequence ID" value="NZ_AP027732.1"/>
</dbReference>
<evidence type="ECO:0000313" key="3">
    <source>
        <dbReference type="Proteomes" id="UP001321486"/>
    </source>
</evidence>
<dbReference type="EMBL" id="AP027732">
    <property type="protein sequence ID" value="BDZ51803.1"/>
    <property type="molecule type" value="Genomic_DNA"/>
</dbReference>
<accession>A0ABM8GTZ6</accession>
<dbReference type="InterPro" id="IPR001466">
    <property type="entry name" value="Beta-lactam-related"/>
</dbReference>
<dbReference type="PANTHER" id="PTHR43283:SF3">
    <property type="entry name" value="BETA-LACTAMASE FAMILY PROTEIN (AFU_ORTHOLOGUE AFUA_5G07500)"/>
    <property type="match status" value="1"/>
</dbReference>
<keyword evidence="3" id="KW-1185">Reference proteome</keyword>
<feature type="domain" description="Beta-lactamase-related" evidence="1">
    <location>
        <begin position="15"/>
        <end position="357"/>
    </location>
</feature>
<dbReference type="SUPFAM" id="SSF56601">
    <property type="entry name" value="beta-lactamase/transpeptidase-like"/>
    <property type="match status" value="1"/>
</dbReference>
<sequence length="503" mass="53369">MTIDPSDLRAAVSGVDSLFRARVAEKRAPSAAYGVFTRDGLVHTGSTGDVAGAAPTADTIYRIASCTKSFTATALLALRDAGALDLDAPVTDFVPAFGDVTLPTADSPIPTVRMLLTMSAGLPTDDPWGDRQEPITDRELDTLLGRGLRFDSVPGTRFAYSNLGYALLGRVVTIAAGRPYREVVSETILRPLGLESTGFERPNGDDDRLAIGHRFLDDAWQPLPFSGPGGFSSIGGLFSTVTDLSRWARWLASAFDPAGDESEAPSAGSRAPGDHDGILSRASRRELQQQYRFVPALAAQPSGYGFGLFVEQQPGLGEIVSHSGGYPGFSAHMRWHPASGIGVVAFENATYAQVSVPAATALHGILHDLSAEPVPAVWPEVVTAKALVESALHGATLPADTVSENVELDVPFTHRRAAWARAIDEIGGFDGSGTAFAAAGERPTGPRSPLVPIDVDSGEESLAPSHLVWRLPGRSGRLRVEIRLTPELPPRIQTLTVRTERLG</sequence>
<proteinExistence type="predicted"/>